<comment type="catalytic activity">
    <reaction evidence="1">
        <text>[E2 ubiquitin-conjugating enzyme]-S-ubiquitinyl-L-cysteine + [acceptor protein]-L-lysine = [E2 ubiquitin-conjugating enzyme]-L-cysteine + [acceptor protein]-N(6)-ubiquitinyl-L-lysine.</text>
        <dbReference type="EC" id="2.3.2.31"/>
    </reaction>
</comment>
<dbReference type="GO" id="GO:0061630">
    <property type="term" value="F:ubiquitin protein ligase activity"/>
    <property type="evidence" value="ECO:0007669"/>
    <property type="project" value="UniProtKB-EC"/>
</dbReference>
<evidence type="ECO:0000313" key="10">
    <source>
        <dbReference type="EMBL" id="CAD8120926.1"/>
    </source>
</evidence>
<sequence>MNAIKFQNFRQQLPILIQKCEEINEIFGFSLSETLILLHYFKWNDYALNDVLASSEDYDAILIKSGAKSDKQYKADKICPICINDQPQITLSCGHSACKPCFELYLQEKLKTTSFVNCFYLGCALKIPYSFYQDNKEYKQQYLLRLGKDYRTTVKCCNNEECEYYIQDFPLDDIVQCLCGTIFCLKCAQGDHRLLSCQQCVEWIKLYEGSTNILGFLNQGKFCPKCNQFIEKNFGCNHMTCKKPLGCGYDFCWICLEAWSTHSLKTGGYYNCNKYNEQQISEKNTLKPYQSNNKKLIFYAVRYVGHEKGQMVAIKKQKKFYSYVQKSQLDDSYKKLLKDCYQYIIQARISLKWTYVYAYFQQQPKPLFEFGQADFERYCEKLHEILELTIYPNIKIKKPINEYYQKLTNYFNLAKQFQNKFLSEMASKK</sequence>
<dbReference type="Pfam" id="PF22191">
    <property type="entry name" value="IBR_1"/>
    <property type="match status" value="1"/>
</dbReference>
<dbReference type="Pfam" id="PF01485">
    <property type="entry name" value="IBR"/>
    <property type="match status" value="1"/>
</dbReference>
<keyword evidence="4" id="KW-0479">Metal-binding</keyword>
<keyword evidence="7" id="KW-0833">Ubl conjugation pathway</keyword>
<dbReference type="EMBL" id="CAJJDN010000129">
    <property type="protein sequence ID" value="CAD8120926.1"/>
    <property type="molecule type" value="Genomic_DNA"/>
</dbReference>
<dbReference type="Proteomes" id="UP000692954">
    <property type="component" value="Unassembled WGS sequence"/>
</dbReference>
<comment type="caution">
    <text evidence="10">The sequence shown here is derived from an EMBL/GenBank/DDBJ whole genome shotgun (WGS) entry which is preliminary data.</text>
</comment>
<dbReference type="OrthoDB" id="10009520at2759"/>
<evidence type="ECO:0000259" key="9">
    <source>
        <dbReference type="PROSITE" id="PS51873"/>
    </source>
</evidence>
<evidence type="ECO:0000256" key="7">
    <source>
        <dbReference type="ARBA" id="ARBA00022786"/>
    </source>
</evidence>
<evidence type="ECO:0000256" key="3">
    <source>
        <dbReference type="ARBA" id="ARBA00022679"/>
    </source>
</evidence>
<organism evidence="10 11">
    <name type="scientific">Paramecium sonneborni</name>
    <dbReference type="NCBI Taxonomy" id="65129"/>
    <lineage>
        <taxon>Eukaryota</taxon>
        <taxon>Sar</taxon>
        <taxon>Alveolata</taxon>
        <taxon>Ciliophora</taxon>
        <taxon>Intramacronucleata</taxon>
        <taxon>Oligohymenophorea</taxon>
        <taxon>Peniculida</taxon>
        <taxon>Parameciidae</taxon>
        <taxon>Paramecium</taxon>
    </lineage>
</organism>
<evidence type="ECO:0000256" key="6">
    <source>
        <dbReference type="ARBA" id="ARBA00022771"/>
    </source>
</evidence>
<dbReference type="AlphaFoldDB" id="A0A8S1QYS5"/>
<proteinExistence type="predicted"/>
<dbReference type="EC" id="2.3.2.31" evidence="2"/>
<dbReference type="InterPro" id="IPR031127">
    <property type="entry name" value="E3_UB_ligase_RBR"/>
</dbReference>
<evidence type="ECO:0000256" key="5">
    <source>
        <dbReference type="ARBA" id="ARBA00022737"/>
    </source>
</evidence>
<keyword evidence="5" id="KW-0677">Repeat</keyword>
<evidence type="ECO:0000256" key="8">
    <source>
        <dbReference type="ARBA" id="ARBA00022833"/>
    </source>
</evidence>
<dbReference type="PANTHER" id="PTHR11685">
    <property type="entry name" value="RBR FAMILY RING FINGER AND IBR DOMAIN-CONTAINING"/>
    <property type="match status" value="1"/>
</dbReference>
<dbReference type="PROSITE" id="PS51873">
    <property type="entry name" value="TRIAD"/>
    <property type="match status" value="1"/>
</dbReference>
<dbReference type="SMART" id="SM00647">
    <property type="entry name" value="IBR"/>
    <property type="match status" value="2"/>
</dbReference>
<evidence type="ECO:0000313" key="11">
    <source>
        <dbReference type="Proteomes" id="UP000692954"/>
    </source>
</evidence>
<keyword evidence="8" id="KW-0862">Zinc</keyword>
<evidence type="ECO:0000256" key="2">
    <source>
        <dbReference type="ARBA" id="ARBA00012251"/>
    </source>
</evidence>
<protein>
    <recommendedName>
        <fullName evidence="2">RBR-type E3 ubiquitin transferase</fullName>
        <ecNumber evidence="2">2.3.2.31</ecNumber>
    </recommendedName>
</protein>
<dbReference type="GO" id="GO:0008270">
    <property type="term" value="F:zinc ion binding"/>
    <property type="evidence" value="ECO:0007669"/>
    <property type="project" value="UniProtKB-KW"/>
</dbReference>
<dbReference type="InterPro" id="IPR002867">
    <property type="entry name" value="IBR_dom"/>
</dbReference>
<dbReference type="InterPro" id="IPR044066">
    <property type="entry name" value="TRIAD_supradom"/>
</dbReference>
<keyword evidence="11" id="KW-1185">Reference proteome</keyword>
<keyword evidence="3" id="KW-0808">Transferase</keyword>
<keyword evidence="6" id="KW-0863">Zinc-finger</keyword>
<reference evidence="10" key="1">
    <citation type="submission" date="2021-01" db="EMBL/GenBank/DDBJ databases">
        <authorList>
            <consortium name="Genoscope - CEA"/>
            <person name="William W."/>
        </authorList>
    </citation>
    <scope>NUCLEOTIDE SEQUENCE</scope>
</reference>
<dbReference type="GO" id="GO:0016567">
    <property type="term" value="P:protein ubiquitination"/>
    <property type="evidence" value="ECO:0007669"/>
    <property type="project" value="InterPro"/>
</dbReference>
<name>A0A8S1QYS5_9CILI</name>
<evidence type="ECO:0000256" key="1">
    <source>
        <dbReference type="ARBA" id="ARBA00001798"/>
    </source>
</evidence>
<evidence type="ECO:0000256" key="4">
    <source>
        <dbReference type="ARBA" id="ARBA00022723"/>
    </source>
</evidence>
<gene>
    <name evidence="10" type="ORF">PSON_ATCC_30995.1.T1290022</name>
</gene>
<accession>A0A8S1QYS5</accession>
<feature type="domain" description="RING-type" evidence="9">
    <location>
        <begin position="75"/>
        <end position="276"/>
    </location>
</feature>